<dbReference type="Proteomes" id="UP001379533">
    <property type="component" value="Chromosome"/>
</dbReference>
<evidence type="ECO:0000313" key="2">
    <source>
        <dbReference type="Proteomes" id="UP001379533"/>
    </source>
</evidence>
<dbReference type="EMBL" id="CP089982">
    <property type="protein sequence ID" value="WXA95169.1"/>
    <property type="molecule type" value="Genomic_DNA"/>
</dbReference>
<evidence type="ECO:0000313" key="1">
    <source>
        <dbReference type="EMBL" id="WXA95169.1"/>
    </source>
</evidence>
<gene>
    <name evidence="1" type="ORF">LZC95_53210</name>
</gene>
<name>A0ABZ2KE78_9BACT</name>
<protein>
    <submittedName>
        <fullName evidence="1">Uncharacterized protein</fullName>
    </submittedName>
</protein>
<organism evidence="1 2">
    <name type="scientific">Pendulispora brunnea</name>
    <dbReference type="NCBI Taxonomy" id="2905690"/>
    <lineage>
        <taxon>Bacteria</taxon>
        <taxon>Pseudomonadati</taxon>
        <taxon>Myxococcota</taxon>
        <taxon>Myxococcia</taxon>
        <taxon>Myxococcales</taxon>
        <taxon>Sorangiineae</taxon>
        <taxon>Pendulisporaceae</taxon>
        <taxon>Pendulispora</taxon>
    </lineage>
</organism>
<keyword evidence="2" id="KW-1185">Reference proteome</keyword>
<accession>A0ABZ2KE78</accession>
<reference evidence="1 2" key="1">
    <citation type="submission" date="2021-12" db="EMBL/GenBank/DDBJ databases">
        <title>Discovery of the Pendulisporaceae a myxobacterial family with distinct sporulation behavior and unique specialized metabolism.</title>
        <authorList>
            <person name="Garcia R."/>
            <person name="Popoff A."/>
            <person name="Bader C.D."/>
            <person name="Loehr J."/>
            <person name="Walesch S."/>
            <person name="Walt C."/>
            <person name="Boldt J."/>
            <person name="Bunk B."/>
            <person name="Haeckl F.J.F.P.J."/>
            <person name="Gunesch A.P."/>
            <person name="Birkelbach J."/>
            <person name="Nuebel U."/>
            <person name="Pietschmann T."/>
            <person name="Bach T."/>
            <person name="Mueller R."/>
        </authorList>
    </citation>
    <scope>NUCLEOTIDE SEQUENCE [LARGE SCALE GENOMIC DNA]</scope>
    <source>
        <strain evidence="1 2">MSr12523</strain>
    </source>
</reference>
<dbReference type="RefSeq" id="WP_394845778.1">
    <property type="nucleotide sequence ID" value="NZ_CP089982.1"/>
</dbReference>
<sequence>MRVVAEETVVALDVPRNRVPPTTKFRSTWIVASQNALRDCGFFDRYTKLLSQVHREILLTTVVGTWLPMSLAMAHYTACDALGLSQDDIKTIGTILTRHLNNAFVSVAGRFAREVGATPWLPLSYARRVWDRMCTGGAVAVYKEGPKEARVEVVGCTLAHIPYFREGLRDLGAGLGSLFCQAMYVKLVPSLGPTTIVFRASWA</sequence>
<proteinExistence type="predicted"/>